<organism evidence="2">
    <name type="scientific">bioreactor metagenome</name>
    <dbReference type="NCBI Taxonomy" id="1076179"/>
    <lineage>
        <taxon>unclassified sequences</taxon>
        <taxon>metagenomes</taxon>
        <taxon>ecological metagenomes</taxon>
    </lineage>
</organism>
<proteinExistence type="predicted"/>
<feature type="coiled-coil region" evidence="1">
    <location>
        <begin position="2"/>
        <end position="29"/>
    </location>
</feature>
<name>A0A645E306_9ZZZZ</name>
<evidence type="ECO:0000256" key="1">
    <source>
        <dbReference type="SAM" id="Coils"/>
    </source>
</evidence>
<keyword evidence="1" id="KW-0175">Coiled coil</keyword>
<gene>
    <name evidence="2" type="ORF">SDC9_143112</name>
</gene>
<sequence>MEKEYRRIKEALEENRKRIIEQNKNKTIEKLKRGIYGRTKN</sequence>
<comment type="caution">
    <text evidence="2">The sequence shown here is derived from an EMBL/GenBank/DDBJ whole genome shotgun (WGS) entry which is preliminary data.</text>
</comment>
<reference evidence="2" key="1">
    <citation type="submission" date="2019-08" db="EMBL/GenBank/DDBJ databases">
        <authorList>
            <person name="Kucharzyk K."/>
            <person name="Murdoch R.W."/>
            <person name="Higgins S."/>
            <person name="Loffler F."/>
        </authorList>
    </citation>
    <scope>NUCLEOTIDE SEQUENCE</scope>
</reference>
<protein>
    <submittedName>
        <fullName evidence="2">Uncharacterized protein</fullName>
    </submittedName>
</protein>
<accession>A0A645E306</accession>
<evidence type="ECO:0000313" key="2">
    <source>
        <dbReference type="EMBL" id="MPM95956.1"/>
    </source>
</evidence>
<dbReference type="AlphaFoldDB" id="A0A645E306"/>
<dbReference type="EMBL" id="VSSQ01042382">
    <property type="protein sequence ID" value="MPM95956.1"/>
    <property type="molecule type" value="Genomic_DNA"/>
</dbReference>